<proteinExistence type="predicted"/>
<dbReference type="EMBL" id="CP064781">
    <property type="protein sequence ID" value="QRJ62904.1"/>
    <property type="molecule type" value="Genomic_DNA"/>
</dbReference>
<evidence type="ECO:0000313" key="2">
    <source>
        <dbReference type="Proteomes" id="UP000663444"/>
    </source>
</evidence>
<dbReference type="RefSeq" id="WP_203386433.1">
    <property type="nucleotide sequence ID" value="NZ_CP064781.1"/>
</dbReference>
<reference evidence="1" key="1">
    <citation type="submission" date="2020-11" db="EMBL/GenBank/DDBJ databases">
        <title>Azospira restricta DSM 18626 genome sequence.</title>
        <authorList>
            <person name="Moe W.M."/>
        </authorList>
    </citation>
    <scope>NUCLEOTIDE SEQUENCE</scope>
    <source>
        <strain evidence="1">DSM 18626</strain>
    </source>
</reference>
<evidence type="ECO:0000313" key="1">
    <source>
        <dbReference type="EMBL" id="QRJ62904.1"/>
    </source>
</evidence>
<sequence>MPFVLRDAHGVVIGLLKTADDPSAEFLPPDDPEVAAFVAEEAAPDAGSFPLQADVAMIRVIEDVIDLLIAKNLIVLTDLPPIVQEKLLRRRNRRAELFGGMTVLDDEDKGLF</sequence>
<dbReference type="Proteomes" id="UP000663444">
    <property type="component" value="Chromosome"/>
</dbReference>
<keyword evidence="2" id="KW-1185">Reference proteome</keyword>
<dbReference type="AlphaFoldDB" id="A0A974SN52"/>
<dbReference type="KEGG" id="ares:IWH25_14220"/>
<name>A0A974SN52_9RHOO</name>
<accession>A0A974SN52</accession>
<protein>
    <recommendedName>
        <fullName evidence="3">Tryptophan synthase subunit beta like protein</fullName>
    </recommendedName>
</protein>
<gene>
    <name evidence="1" type="ORF">IWH25_14220</name>
</gene>
<organism evidence="1 2">
    <name type="scientific">Azospira restricta</name>
    <dbReference type="NCBI Taxonomy" id="404405"/>
    <lineage>
        <taxon>Bacteria</taxon>
        <taxon>Pseudomonadati</taxon>
        <taxon>Pseudomonadota</taxon>
        <taxon>Betaproteobacteria</taxon>
        <taxon>Rhodocyclales</taxon>
        <taxon>Rhodocyclaceae</taxon>
        <taxon>Azospira</taxon>
    </lineage>
</organism>
<evidence type="ECO:0008006" key="3">
    <source>
        <dbReference type="Google" id="ProtNLM"/>
    </source>
</evidence>